<evidence type="ECO:0000256" key="1">
    <source>
        <dbReference type="SAM" id="MobiDB-lite"/>
    </source>
</evidence>
<comment type="caution">
    <text evidence="2">The sequence shown here is derived from an EMBL/GenBank/DDBJ whole genome shotgun (WGS) entry which is preliminary data.</text>
</comment>
<dbReference type="AlphaFoldDB" id="A0A8J4FAC2"/>
<accession>A0A8J4FAC2</accession>
<evidence type="ECO:0000313" key="2">
    <source>
        <dbReference type="EMBL" id="GIL66910.1"/>
    </source>
</evidence>
<feature type="region of interest" description="Disordered" evidence="1">
    <location>
        <begin position="1"/>
        <end position="124"/>
    </location>
</feature>
<feature type="compositionally biased region" description="Pro residues" evidence="1">
    <location>
        <begin position="41"/>
        <end position="50"/>
    </location>
</feature>
<sequence>QQQQPQQPQPQQQQLQQRPSPSLSPKPKDSPPSKPKQKLQPLPPPPPPLPKQKQELLPPQNPQPHRKKIAPPPPPLTVVKRGFRPRSPPPKDPLGSLSPSLTSTSNGEVVPSPGTGGSGASVNPAPDIPVPAVITMTKVQNKYFVLSPYPVMSFFQSDAFCAQQGANLARWNEDTTLIALQQLCLIQGLDCWYGGTVVGGIFCPIYLGKQALLTAASCGTRAHALCVLPEAAAFWTQG</sequence>
<evidence type="ECO:0000313" key="3">
    <source>
        <dbReference type="Proteomes" id="UP000747399"/>
    </source>
</evidence>
<reference evidence="2" key="1">
    <citation type="journal article" date="2021" name="Proc. Natl. Acad. Sci. U.S.A.">
        <title>Three genomes in the algal genus Volvox reveal the fate of a haploid sex-determining region after a transition to homothallism.</title>
        <authorList>
            <person name="Yamamoto K."/>
            <person name="Hamaji T."/>
            <person name="Kawai-Toyooka H."/>
            <person name="Matsuzaki R."/>
            <person name="Takahashi F."/>
            <person name="Nishimura Y."/>
            <person name="Kawachi M."/>
            <person name="Noguchi H."/>
            <person name="Minakuchi Y."/>
            <person name="Umen J.G."/>
            <person name="Toyoda A."/>
            <person name="Nozaki H."/>
        </authorList>
    </citation>
    <scope>NUCLEOTIDE SEQUENCE</scope>
    <source>
        <strain evidence="2">NIES-3780</strain>
    </source>
</reference>
<dbReference type="InterPro" id="IPR016187">
    <property type="entry name" value="CTDL_fold"/>
</dbReference>
<dbReference type="SUPFAM" id="SSF56436">
    <property type="entry name" value="C-type lectin-like"/>
    <property type="match status" value="1"/>
</dbReference>
<feature type="compositionally biased region" description="Low complexity" evidence="1">
    <location>
        <begin position="93"/>
        <end position="105"/>
    </location>
</feature>
<feature type="compositionally biased region" description="Low complexity" evidence="1">
    <location>
        <begin position="1"/>
        <end position="25"/>
    </location>
</feature>
<organism evidence="2 3">
    <name type="scientific">Volvox africanus</name>
    <dbReference type="NCBI Taxonomy" id="51714"/>
    <lineage>
        <taxon>Eukaryota</taxon>
        <taxon>Viridiplantae</taxon>
        <taxon>Chlorophyta</taxon>
        <taxon>core chlorophytes</taxon>
        <taxon>Chlorophyceae</taxon>
        <taxon>CS clade</taxon>
        <taxon>Chlamydomonadales</taxon>
        <taxon>Volvocaceae</taxon>
        <taxon>Volvox</taxon>
    </lineage>
</organism>
<dbReference type="Proteomes" id="UP000747399">
    <property type="component" value="Unassembled WGS sequence"/>
</dbReference>
<keyword evidence="3" id="KW-1185">Reference proteome</keyword>
<gene>
    <name evidence="2" type="ORF">Vafri_20423</name>
</gene>
<name>A0A8J4FAC2_9CHLO</name>
<proteinExistence type="predicted"/>
<feature type="non-terminal residue" evidence="2">
    <location>
        <position position="238"/>
    </location>
</feature>
<evidence type="ECO:0008006" key="4">
    <source>
        <dbReference type="Google" id="ProtNLM"/>
    </source>
</evidence>
<protein>
    <recommendedName>
        <fullName evidence="4">C-type lectin domain-containing protein</fullName>
    </recommendedName>
</protein>
<dbReference type="EMBL" id="BNCO01000092">
    <property type="protein sequence ID" value="GIL66910.1"/>
    <property type="molecule type" value="Genomic_DNA"/>
</dbReference>